<comment type="caution">
    <text evidence="2">The sequence shown here is derived from an EMBL/GenBank/DDBJ whole genome shotgun (WGS) entry which is preliminary data.</text>
</comment>
<protein>
    <submittedName>
        <fullName evidence="2">Uncharacterized protein</fullName>
    </submittedName>
</protein>
<sequence length="82" mass="8615">MAAAAIQKTIVPLLLMASAAGCAVGPGTPLVDAMKADRTPGYTNVQPPKGYGVPAYQLESHGLINPKERAETAAYLERISQY</sequence>
<keyword evidence="1" id="KW-0732">Signal</keyword>
<dbReference type="Proteomes" id="UP001157914">
    <property type="component" value="Unassembled WGS sequence"/>
</dbReference>
<gene>
    <name evidence="2" type="ORF">SAMN06265374_1670</name>
</gene>
<accession>A0ABY1NR88</accession>
<keyword evidence="3" id="KW-1185">Reference proteome</keyword>
<name>A0ABY1NR88_9HYPH</name>
<reference evidence="2 3" key="1">
    <citation type="submission" date="2017-05" db="EMBL/GenBank/DDBJ databases">
        <authorList>
            <person name="Varghese N."/>
            <person name="Submissions S."/>
        </authorList>
    </citation>
    <scope>NUCLEOTIDE SEQUENCE [LARGE SCALE GENOMIC DNA]</scope>
    <source>
        <strain evidence="2 3">DSM 15949</strain>
    </source>
</reference>
<feature type="signal peptide" evidence="1">
    <location>
        <begin position="1"/>
        <end position="23"/>
    </location>
</feature>
<evidence type="ECO:0000256" key="1">
    <source>
        <dbReference type="SAM" id="SignalP"/>
    </source>
</evidence>
<feature type="chain" id="PRO_5045738587" evidence="1">
    <location>
        <begin position="24"/>
        <end position="82"/>
    </location>
</feature>
<proteinExistence type="predicted"/>
<evidence type="ECO:0000313" key="2">
    <source>
        <dbReference type="EMBL" id="SMP16116.1"/>
    </source>
</evidence>
<organism evidence="2 3">
    <name type="scientific">Roseibium denhamense</name>
    <dbReference type="NCBI Taxonomy" id="76305"/>
    <lineage>
        <taxon>Bacteria</taxon>
        <taxon>Pseudomonadati</taxon>
        <taxon>Pseudomonadota</taxon>
        <taxon>Alphaproteobacteria</taxon>
        <taxon>Hyphomicrobiales</taxon>
        <taxon>Stappiaceae</taxon>
        <taxon>Roseibium</taxon>
    </lineage>
</organism>
<dbReference type="RefSeq" id="WP_155194710.1">
    <property type="nucleotide sequence ID" value="NZ_BAAAEA010000003.1"/>
</dbReference>
<dbReference type="EMBL" id="FXTT01000002">
    <property type="protein sequence ID" value="SMP16116.1"/>
    <property type="molecule type" value="Genomic_DNA"/>
</dbReference>
<evidence type="ECO:0000313" key="3">
    <source>
        <dbReference type="Proteomes" id="UP001157914"/>
    </source>
</evidence>